<organism evidence="2 3">
    <name type="scientific">Kwoniella pini CBS 10737</name>
    <dbReference type="NCBI Taxonomy" id="1296096"/>
    <lineage>
        <taxon>Eukaryota</taxon>
        <taxon>Fungi</taxon>
        <taxon>Dikarya</taxon>
        <taxon>Basidiomycota</taxon>
        <taxon>Agaricomycotina</taxon>
        <taxon>Tremellomycetes</taxon>
        <taxon>Tremellales</taxon>
        <taxon>Cryptococcaceae</taxon>
        <taxon>Kwoniella</taxon>
    </lineage>
</organism>
<proteinExistence type="predicted"/>
<feature type="compositionally biased region" description="Polar residues" evidence="1">
    <location>
        <begin position="1"/>
        <end position="13"/>
    </location>
</feature>
<dbReference type="KEGG" id="kpin:30173578"/>
<reference evidence="2" key="2">
    <citation type="submission" date="2024-02" db="EMBL/GenBank/DDBJ databases">
        <title>Comparative genomics of Cryptococcus and Kwoniella reveals pathogenesis evolution and contrasting modes of karyotype evolution via chromosome fusion or intercentromeric recombination.</title>
        <authorList>
            <person name="Coelho M.A."/>
            <person name="David-Palma M."/>
            <person name="Shea T."/>
            <person name="Bowers K."/>
            <person name="McGinley-Smith S."/>
            <person name="Mohammad A.W."/>
            <person name="Gnirke A."/>
            <person name="Yurkov A.M."/>
            <person name="Nowrousian M."/>
            <person name="Sun S."/>
            <person name="Cuomo C.A."/>
            <person name="Heitman J."/>
        </authorList>
    </citation>
    <scope>NUCLEOTIDE SEQUENCE</scope>
    <source>
        <strain evidence="2">CBS 10737</strain>
    </source>
</reference>
<feature type="region of interest" description="Disordered" evidence="1">
    <location>
        <begin position="1"/>
        <end position="78"/>
    </location>
</feature>
<feature type="compositionally biased region" description="Polar residues" evidence="1">
    <location>
        <begin position="48"/>
        <end position="73"/>
    </location>
</feature>
<evidence type="ECO:0000256" key="1">
    <source>
        <dbReference type="SAM" id="MobiDB-lite"/>
    </source>
</evidence>
<name>A0AAJ8LDL7_9TREE</name>
<feature type="compositionally biased region" description="Basic and acidic residues" evidence="1">
    <location>
        <begin position="140"/>
        <end position="156"/>
    </location>
</feature>
<dbReference type="PANTHER" id="PTHR37332:SF1">
    <property type="entry name" value="ELMO DOMAIN-CONTAINING PROTEIN"/>
    <property type="match status" value="1"/>
</dbReference>
<sequence>MDFNAFGSTSGKSSMRRKSLLQAFGKSSSSSSSSRQSAIPLPSSSSSTYRQEGTSSLPGSLQSTPLTSNTNTFNHDELYSPSSGIDSYSDTFSLNSKVHSSNYNHNQNSYGLGNSSLSNQQQQNHGNRSISANYNLGGGSKDKSNQKEKENSEKNLRRPEDVFKLVRERIMSWSYLCEWYQGDTHWLNTVRIPRSTLEQSIGPKQLENRARNFYILGISLSALFDIPSSNEFLKALIKLLEEWEGFSDSSGGKGVKNLFRGQRGNRKVTAGGTVMSDFASGMDSTESYLMNVNMPFVLDFYQTHSNLCSIIRDIYKKLLGMFLPSSPSSSLPTNPNSKSLLHPSTIIQSAPLEIPFGNFGPTPKSPAASIATATFSNQQHQMTSPISEGHAGSQGYFGGIDALQLFIAGELPSDRTLVGDGQKLTPQVVEMFGKVDTKLKKQFSALLREGDTLAKKVIDDELAMILDSLNPGSKPLNFDFNAAIIGSGNGTVGGYGGLQGLMEEDRRERDFGTI</sequence>
<gene>
    <name evidence="2" type="ORF">I206_107246</name>
</gene>
<feature type="compositionally biased region" description="Low complexity" evidence="1">
    <location>
        <begin position="27"/>
        <end position="47"/>
    </location>
</feature>
<accession>A0AAJ8LDL7</accession>
<dbReference type="EMBL" id="CP144528">
    <property type="protein sequence ID" value="WWC73280.1"/>
    <property type="molecule type" value="Genomic_DNA"/>
</dbReference>
<evidence type="ECO:0000313" key="3">
    <source>
        <dbReference type="Proteomes" id="UP000094020"/>
    </source>
</evidence>
<dbReference type="PANTHER" id="PTHR37332">
    <property type="entry name" value="EXPRESSED PROTEIN"/>
    <property type="match status" value="1"/>
</dbReference>
<protein>
    <submittedName>
        <fullName evidence="2">Uncharacterized protein</fullName>
    </submittedName>
</protein>
<feature type="compositionally biased region" description="Low complexity" evidence="1">
    <location>
        <begin position="99"/>
        <end position="127"/>
    </location>
</feature>
<evidence type="ECO:0000313" key="2">
    <source>
        <dbReference type="EMBL" id="WWC73280.1"/>
    </source>
</evidence>
<keyword evidence="3" id="KW-1185">Reference proteome</keyword>
<feature type="region of interest" description="Disordered" evidence="1">
    <location>
        <begin position="99"/>
        <end position="156"/>
    </location>
</feature>
<dbReference type="AlphaFoldDB" id="A0AAJ8LDL7"/>
<dbReference type="GeneID" id="30173578"/>
<dbReference type="RefSeq" id="XP_070059586.1">
    <property type="nucleotide sequence ID" value="XM_070203485.1"/>
</dbReference>
<dbReference type="Proteomes" id="UP000094020">
    <property type="component" value="Chromosome 10"/>
</dbReference>
<reference evidence="2" key="1">
    <citation type="submission" date="2013-07" db="EMBL/GenBank/DDBJ databases">
        <authorList>
            <consortium name="The Broad Institute Genome Sequencing Platform"/>
            <person name="Cuomo C."/>
            <person name="Litvintseva A."/>
            <person name="Chen Y."/>
            <person name="Heitman J."/>
            <person name="Sun S."/>
            <person name="Springer D."/>
            <person name="Dromer F."/>
            <person name="Young S.K."/>
            <person name="Zeng Q."/>
            <person name="Gargeya S."/>
            <person name="Fitzgerald M."/>
            <person name="Abouelleil A."/>
            <person name="Alvarado L."/>
            <person name="Berlin A.M."/>
            <person name="Chapman S.B."/>
            <person name="Dewar J."/>
            <person name="Goldberg J."/>
            <person name="Griggs A."/>
            <person name="Gujja S."/>
            <person name="Hansen M."/>
            <person name="Howarth C."/>
            <person name="Imamovic A."/>
            <person name="Larimer J."/>
            <person name="McCowan C."/>
            <person name="Murphy C."/>
            <person name="Pearson M."/>
            <person name="Priest M."/>
            <person name="Roberts A."/>
            <person name="Saif S."/>
            <person name="Shea T."/>
            <person name="Sykes S."/>
            <person name="Wortman J."/>
            <person name="Nusbaum C."/>
            <person name="Birren B."/>
        </authorList>
    </citation>
    <scope>NUCLEOTIDE SEQUENCE</scope>
    <source>
        <strain evidence="2">CBS 10737</strain>
    </source>
</reference>